<evidence type="ECO:0000256" key="3">
    <source>
        <dbReference type="ARBA" id="ARBA00022801"/>
    </source>
</evidence>
<dbReference type="InterPro" id="IPR025652">
    <property type="entry name" value="TesB_C"/>
</dbReference>
<dbReference type="EMBL" id="CP002801">
    <property type="protein sequence ID" value="AEH10303.1"/>
    <property type="molecule type" value="Genomic_DNA"/>
</dbReference>
<keyword evidence="12" id="KW-1185">Reference proteome</keyword>
<dbReference type="Pfam" id="PF13622">
    <property type="entry name" value="4HBT_3"/>
    <property type="match status" value="1"/>
</dbReference>
<accession>F8AWS8</accession>
<dbReference type="InterPro" id="IPR042171">
    <property type="entry name" value="Acyl-CoA_hotdog"/>
</dbReference>
<evidence type="ECO:0000313" key="12">
    <source>
        <dbReference type="Proteomes" id="UP000001549"/>
    </source>
</evidence>
<dbReference type="KEGG" id="fsy:FsymDg_2986"/>
<name>F8AWS8_9ACTN</name>
<dbReference type="CDD" id="cd03445">
    <property type="entry name" value="Thioesterase_II_repeat2"/>
    <property type="match status" value="1"/>
</dbReference>
<keyword evidence="4" id="KW-0443">Lipid metabolism</keyword>
<feature type="compositionally biased region" description="Pro residues" evidence="8">
    <location>
        <begin position="133"/>
        <end position="145"/>
    </location>
</feature>
<dbReference type="GO" id="GO:0009062">
    <property type="term" value="P:fatty acid catabolic process"/>
    <property type="evidence" value="ECO:0007669"/>
    <property type="project" value="TreeGrafter"/>
</dbReference>
<sequence length="307" mass="34058">MKRRHRIGNVDQVTRAEADSLVEVLDLDLIETNIFRGWSWHTAPTRVFGGHVAAQALIAAGRTVAPDRPVHSLHAYFLLPGDPSAPIIYDVDLIRDGRSFTTRRVVAIQHGRAIFHLSASFQRVTDGPEHQSPMPPSPPPEELPAPLPEELPGWSLSNGGSIEPFFSRYLDVRLAPTEGADGSVQQPVWSSHGEPHSPHQRMWFRARGTLPADPLYHVCAVTYASDLRLITTTLLPHRSTDGRTISLASLDHAMWFHRPFRADEWLLYIQDSPSAAGSRGFARGEIYTADGRLVVSVAQEGLMRVHS</sequence>
<dbReference type="Pfam" id="PF02551">
    <property type="entry name" value="Acyl_CoA_thio"/>
    <property type="match status" value="1"/>
</dbReference>
<feature type="domain" description="Acyl-CoA thioesterase-like N-terminal HotDog" evidence="10">
    <location>
        <begin position="40"/>
        <end position="122"/>
    </location>
</feature>
<reference evidence="11 12" key="1">
    <citation type="submission" date="2011-05" db="EMBL/GenBank/DDBJ databases">
        <title>Complete sequence of chromosome of Frankia symbiont of Datisca glomerata.</title>
        <authorList>
            <consortium name="US DOE Joint Genome Institute"/>
            <person name="Lucas S."/>
            <person name="Han J."/>
            <person name="Lapidus A."/>
            <person name="Cheng J.-F."/>
            <person name="Goodwin L."/>
            <person name="Pitluck S."/>
            <person name="Peters L."/>
            <person name="Mikhailova N."/>
            <person name="Chertkov O."/>
            <person name="Teshima H."/>
            <person name="Han C."/>
            <person name="Tapia R."/>
            <person name="Land M."/>
            <person name="Hauser L."/>
            <person name="Kyrpides N."/>
            <person name="Ivanova N."/>
            <person name="Pagani I."/>
            <person name="Berry A."/>
            <person name="Pawlowski K."/>
            <person name="Persson T."/>
            <person name="Vanden Heuvel B."/>
            <person name="Benson D."/>
            <person name="Woyke T."/>
        </authorList>
    </citation>
    <scope>NUCLEOTIDE SEQUENCE [LARGE SCALE GENOMIC DNA]</scope>
    <source>
        <strain evidence="12">4085684</strain>
    </source>
</reference>
<comment type="subunit">
    <text evidence="2">Homotetramer.</text>
</comment>
<evidence type="ECO:0000256" key="7">
    <source>
        <dbReference type="ARBA" id="ARBA00079653"/>
    </source>
</evidence>
<dbReference type="InterPro" id="IPR029069">
    <property type="entry name" value="HotDog_dom_sf"/>
</dbReference>
<comment type="catalytic activity">
    <reaction evidence="5">
        <text>a fatty acyl-CoA + H2O = a fatty acid + CoA + H(+)</text>
        <dbReference type="Rhea" id="RHEA:16781"/>
        <dbReference type="ChEBI" id="CHEBI:15377"/>
        <dbReference type="ChEBI" id="CHEBI:15378"/>
        <dbReference type="ChEBI" id="CHEBI:28868"/>
        <dbReference type="ChEBI" id="CHEBI:57287"/>
        <dbReference type="ChEBI" id="CHEBI:77636"/>
        <dbReference type="EC" id="3.1.2.20"/>
    </reaction>
    <physiologicalReaction direction="left-to-right" evidence="5">
        <dbReference type="Rhea" id="RHEA:16782"/>
    </physiologicalReaction>
</comment>
<dbReference type="FunFam" id="2.40.160.210:FF:000001">
    <property type="entry name" value="Acyl-CoA thioesterase II"/>
    <property type="match status" value="1"/>
</dbReference>
<evidence type="ECO:0000259" key="10">
    <source>
        <dbReference type="Pfam" id="PF13622"/>
    </source>
</evidence>
<evidence type="ECO:0000256" key="8">
    <source>
        <dbReference type="SAM" id="MobiDB-lite"/>
    </source>
</evidence>
<dbReference type="PANTHER" id="PTHR11066">
    <property type="entry name" value="ACYL-COA THIOESTERASE"/>
    <property type="match status" value="1"/>
</dbReference>
<dbReference type="Proteomes" id="UP000001549">
    <property type="component" value="Chromosome"/>
</dbReference>
<dbReference type="AlphaFoldDB" id="F8AWS8"/>
<dbReference type="GO" id="GO:0006637">
    <property type="term" value="P:acyl-CoA metabolic process"/>
    <property type="evidence" value="ECO:0007669"/>
    <property type="project" value="InterPro"/>
</dbReference>
<evidence type="ECO:0000256" key="1">
    <source>
        <dbReference type="ARBA" id="ARBA00006538"/>
    </source>
</evidence>
<feature type="domain" description="Acyl-CoA thioesterase 2 C-terminal" evidence="9">
    <location>
        <begin position="193"/>
        <end position="302"/>
    </location>
</feature>
<dbReference type="Gene3D" id="2.40.160.210">
    <property type="entry name" value="Acyl-CoA thioesterase, double hotdog domain"/>
    <property type="match status" value="1"/>
</dbReference>
<keyword evidence="3 11" id="KW-0378">Hydrolase</keyword>
<protein>
    <recommendedName>
        <fullName evidence="6">Acyl-CoA thioesterase 2</fullName>
    </recommendedName>
    <alternativeName>
        <fullName evidence="7">Thioesterase II</fullName>
    </alternativeName>
</protein>
<dbReference type="InterPro" id="IPR049449">
    <property type="entry name" value="TesB_ACOT8-like_N"/>
</dbReference>
<dbReference type="CDD" id="cd03444">
    <property type="entry name" value="Thioesterase_II_repeat1"/>
    <property type="match status" value="1"/>
</dbReference>
<evidence type="ECO:0000259" key="9">
    <source>
        <dbReference type="Pfam" id="PF02551"/>
    </source>
</evidence>
<evidence type="ECO:0000256" key="6">
    <source>
        <dbReference type="ARBA" id="ARBA00071120"/>
    </source>
</evidence>
<dbReference type="HOGENOM" id="CLU_032690_0_0_11"/>
<evidence type="ECO:0000256" key="2">
    <source>
        <dbReference type="ARBA" id="ARBA00011881"/>
    </source>
</evidence>
<evidence type="ECO:0000256" key="4">
    <source>
        <dbReference type="ARBA" id="ARBA00023098"/>
    </source>
</evidence>
<feature type="region of interest" description="Disordered" evidence="8">
    <location>
        <begin position="125"/>
        <end position="145"/>
    </location>
</feature>
<evidence type="ECO:0000313" key="11">
    <source>
        <dbReference type="EMBL" id="AEH10303.1"/>
    </source>
</evidence>
<comment type="similarity">
    <text evidence="1">Belongs to the C/M/P thioester hydrolase family.</text>
</comment>
<evidence type="ECO:0000256" key="5">
    <source>
        <dbReference type="ARBA" id="ARBA00050943"/>
    </source>
</evidence>
<dbReference type="GO" id="GO:0047617">
    <property type="term" value="F:fatty acyl-CoA hydrolase activity"/>
    <property type="evidence" value="ECO:0007669"/>
    <property type="project" value="UniProtKB-EC"/>
</dbReference>
<dbReference type="eggNOG" id="COG1946">
    <property type="taxonomic scope" value="Bacteria"/>
</dbReference>
<dbReference type="STRING" id="656024.FsymDg_2986"/>
<gene>
    <name evidence="11" type="ordered locus">FsymDg_2986</name>
</gene>
<dbReference type="PANTHER" id="PTHR11066:SF34">
    <property type="entry name" value="ACYL-COENZYME A THIOESTERASE 8"/>
    <property type="match status" value="1"/>
</dbReference>
<dbReference type="RefSeq" id="WP_013874203.1">
    <property type="nucleotide sequence ID" value="NC_015656.1"/>
</dbReference>
<dbReference type="InterPro" id="IPR003703">
    <property type="entry name" value="Acyl_CoA_thio"/>
</dbReference>
<dbReference type="SUPFAM" id="SSF54637">
    <property type="entry name" value="Thioesterase/thiol ester dehydrase-isomerase"/>
    <property type="match status" value="2"/>
</dbReference>
<organism evidence="11 12">
    <name type="scientific">Candidatus Protofrankia datiscae</name>
    <dbReference type="NCBI Taxonomy" id="2716812"/>
    <lineage>
        <taxon>Bacteria</taxon>
        <taxon>Bacillati</taxon>
        <taxon>Actinomycetota</taxon>
        <taxon>Actinomycetes</taxon>
        <taxon>Frankiales</taxon>
        <taxon>Frankiaceae</taxon>
        <taxon>Protofrankia</taxon>
    </lineage>
</organism>
<proteinExistence type="inferred from homology"/>